<dbReference type="Gene3D" id="1.25.40.10">
    <property type="entry name" value="Tetratricopeptide repeat domain"/>
    <property type="match status" value="1"/>
</dbReference>
<name>A0ABT4VFP9_9HELI</name>
<feature type="signal peptide" evidence="2">
    <location>
        <begin position="1"/>
        <end position="19"/>
    </location>
</feature>
<feature type="chain" id="PRO_5046311788" evidence="2">
    <location>
        <begin position="20"/>
        <end position="222"/>
    </location>
</feature>
<dbReference type="EMBL" id="JAQHXR010000005">
    <property type="protein sequence ID" value="MDA3969541.1"/>
    <property type="molecule type" value="Genomic_DNA"/>
</dbReference>
<evidence type="ECO:0000256" key="2">
    <source>
        <dbReference type="SAM" id="SignalP"/>
    </source>
</evidence>
<sequence>MLKIVKVSAVGLFFVLFLASCTTKSNSGLDLDEINKTPDYWYQNMLKEIRNGDLEKADSYFVSLQSEHLNTPLLSEAMLILGRAHMQEEEYLLAGYYFDEYTKRFGTESNIDFIKFLKLQANYFAFAEQFRDQQLLLKSIQEAKEFSAKYPYSRYRPMVDTMLLKLELANLTLNREIINLYTKKKKEDAAKLYQEKIDENSWVKDVYFNQVNTPWYKKLFEW</sequence>
<evidence type="ECO:0000259" key="3">
    <source>
        <dbReference type="Pfam" id="PF13525"/>
    </source>
</evidence>
<keyword evidence="5" id="KW-1185">Reference proteome</keyword>
<evidence type="ECO:0000313" key="4">
    <source>
        <dbReference type="EMBL" id="MDA3969541.1"/>
    </source>
</evidence>
<gene>
    <name evidence="4" type="primary">bamD</name>
    <name evidence="4" type="ORF">PF021_07660</name>
</gene>
<dbReference type="RefSeq" id="WP_271021902.1">
    <property type="nucleotide sequence ID" value="NZ_JAQHXR010000005.1"/>
</dbReference>
<dbReference type="Pfam" id="PF13525">
    <property type="entry name" value="YfiO"/>
    <property type="match status" value="1"/>
</dbReference>
<evidence type="ECO:0000313" key="5">
    <source>
        <dbReference type="Proteomes" id="UP001210261"/>
    </source>
</evidence>
<dbReference type="InterPro" id="IPR011990">
    <property type="entry name" value="TPR-like_helical_dom_sf"/>
</dbReference>
<dbReference type="InterPro" id="IPR039565">
    <property type="entry name" value="BamD-like"/>
</dbReference>
<organism evidence="4 5">
    <name type="scientific">Helicobacter ibis</name>
    <dbReference type="NCBI Taxonomy" id="2962633"/>
    <lineage>
        <taxon>Bacteria</taxon>
        <taxon>Pseudomonadati</taxon>
        <taxon>Campylobacterota</taxon>
        <taxon>Epsilonproteobacteria</taxon>
        <taxon>Campylobacterales</taxon>
        <taxon>Helicobacteraceae</taxon>
        <taxon>Helicobacter</taxon>
    </lineage>
</organism>
<feature type="domain" description="Outer membrane lipoprotein BamD-like" evidence="3">
    <location>
        <begin position="37"/>
        <end position="189"/>
    </location>
</feature>
<proteinExistence type="predicted"/>
<evidence type="ECO:0000256" key="1">
    <source>
        <dbReference type="ARBA" id="ARBA00022729"/>
    </source>
</evidence>
<reference evidence="4 5" key="1">
    <citation type="submission" date="2023-01" db="EMBL/GenBank/DDBJ databases">
        <title>Description of Helicobacter ibis sp. nov. isolated from faecal droppings of black-faced ibis (Theristicus melanopis).</title>
        <authorList>
            <person name="Lopez-Cantillo M."/>
            <person name="Vidal-Veuthey B."/>
            <person name="Mella A."/>
            <person name="De La Haba R."/>
            <person name="Collado L."/>
        </authorList>
    </citation>
    <scope>NUCLEOTIDE SEQUENCE [LARGE SCALE GENOMIC DNA]</scope>
    <source>
        <strain evidence="4 5">A82</strain>
    </source>
</reference>
<dbReference type="Proteomes" id="UP001210261">
    <property type="component" value="Unassembled WGS sequence"/>
</dbReference>
<dbReference type="PROSITE" id="PS51257">
    <property type="entry name" value="PROKAR_LIPOPROTEIN"/>
    <property type="match status" value="1"/>
</dbReference>
<keyword evidence="1 2" id="KW-0732">Signal</keyword>
<accession>A0ABT4VFP9</accession>
<protein>
    <submittedName>
        <fullName evidence="4">Outer membrane protein assembly factor BamD</fullName>
    </submittedName>
</protein>
<comment type="caution">
    <text evidence="4">The sequence shown here is derived from an EMBL/GenBank/DDBJ whole genome shotgun (WGS) entry which is preliminary data.</text>
</comment>